<dbReference type="InterPro" id="IPR026262">
    <property type="entry name" value="DinJ"/>
</dbReference>
<comment type="similarity">
    <text evidence="1">Belongs to the RelB/DinJ antitoxin family.</text>
</comment>
<sequence length="88" mass="9664">MTKATTVQARIEPDLKAQGDIILKKIGITASQAINALYAQIVMCKGMPFELKIPNRETQMAMDELESGGGKRFSSFQAMIDDLDNEDA</sequence>
<dbReference type="GO" id="GO:0006355">
    <property type="term" value="P:regulation of DNA-templated transcription"/>
    <property type="evidence" value="ECO:0007669"/>
    <property type="project" value="InterPro"/>
</dbReference>
<reference evidence="3 4" key="1">
    <citation type="submission" date="2015-11" db="EMBL/GenBank/DDBJ databases">
        <title>Genomic analysis of 38 Legionella species identifies large and diverse effector repertoires.</title>
        <authorList>
            <person name="Burstein D."/>
            <person name="Amaro F."/>
            <person name="Zusman T."/>
            <person name="Lifshitz Z."/>
            <person name="Cohen O."/>
            <person name="Gilbert J.A."/>
            <person name="Pupko T."/>
            <person name="Shuman H.A."/>
            <person name="Segal G."/>
        </authorList>
    </citation>
    <scope>NUCLEOTIDE SEQUENCE [LARGE SCALE GENOMIC DNA]</scope>
    <source>
        <strain evidence="3 4">SC-63-C7</strain>
    </source>
</reference>
<evidence type="ECO:0000256" key="2">
    <source>
        <dbReference type="ARBA" id="ARBA00022649"/>
    </source>
</evidence>
<dbReference type="OrthoDB" id="3174560at2"/>
<dbReference type="Gene3D" id="1.10.1220.10">
    <property type="entry name" value="Met repressor-like"/>
    <property type="match status" value="1"/>
</dbReference>
<protein>
    <submittedName>
        <fullName evidence="3">Antitoxin DinJ</fullName>
    </submittedName>
</protein>
<name>A0A0W0ZN56_9GAMM</name>
<organism evidence="3 4">
    <name type="scientific">Legionella santicrucis</name>
    <dbReference type="NCBI Taxonomy" id="45074"/>
    <lineage>
        <taxon>Bacteria</taxon>
        <taxon>Pseudomonadati</taxon>
        <taxon>Pseudomonadota</taxon>
        <taxon>Gammaproteobacteria</taxon>
        <taxon>Legionellales</taxon>
        <taxon>Legionellaceae</taxon>
        <taxon>Legionella</taxon>
    </lineage>
</organism>
<dbReference type="EMBL" id="LNYU01000002">
    <property type="protein sequence ID" value="KTD70345.1"/>
    <property type="molecule type" value="Genomic_DNA"/>
</dbReference>
<dbReference type="PANTHER" id="PTHR38781:SF1">
    <property type="entry name" value="ANTITOXIN DINJ-RELATED"/>
    <property type="match status" value="1"/>
</dbReference>
<dbReference type="GO" id="GO:0044010">
    <property type="term" value="P:single-species biofilm formation"/>
    <property type="evidence" value="ECO:0007669"/>
    <property type="project" value="InterPro"/>
</dbReference>
<dbReference type="InterPro" id="IPR007337">
    <property type="entry name" value="RelB/DinJ"/>
</dbReference>
<dbReference type="AlphaFoldDB" id="A0A0W0ZN56"/>
<dbReference type="Proteomes" id="UP000054703">
    <property type="component" value="Unassembled WGS sequence"/>
</dbReference>
<dbReference type="PIRSF" id="PIRSF003108">
    <property type="entry name" value="DinJ"/>
    <property type="match status" value="1"/>
</dbReference>
<comment type="caution">
    <text evidence="3">The sequence shown here is derived from an EMBL/GenBank/DDBJ whole genome shotgun (WGS) entry which is preliminary data.</text>
</comment>
<accession>A0A0W0ZN56</accession>
<dbReference type="STRING" id="45074.Lsan_0027"/>
<dbReference type="InterPro" id="IPR013321">
    <property type="entry name" value="Arc_rbn_hlx_hlx"/>
</dbReference>
<evidence type="ECO:0000256" key="1">
    <source>
        <dbReference type="ARBA" id="ARBA00010562"/>
    </source>
</evidence>
<dbReference type="PATRIC" id="fig|45074.5.peg.30"/>
<dbReference type="GO" id="GO:0000987">
    <property type="term" value="F:cis-regulatory region sequence-specific DNA binding"/>
    <property type="evidence" value="ECO:0007669"/>
    <property type="project" value="InterPro"/>
</dbReference>
<evidence type="ECO:0000313" key="3">
    <source>
        <dbReference type="EMBL" id="KTD70345.1"/>
    </source>
</evidence>
<dbReference type="Pfam" id="PF04221">
    <property type="entry name" value="RelB"/>
    <property type="match status" value="1"/>
</dbReference>
<dbReference type="GO" id="GO:0015643">
    <property type="term" value="F:toxic substance binding"/>
    <property type="evidence" value="ECO:0007669"/>
    <property type="project" value="InterPro"/>
</dbReference>
<proteinExistence type="inferred from homology"/>
<keyword evidence="4" id="KW-1185">Reference proteome</keyword>
<evidence type="ECO:0000313" key="4">
    <source>
        <dbReference type="Proteomes" id="UP000054703"/>
    </source>
</evidence>
<dbReference type="RefSeq" id="WP_058512518.1">
    <property type="nucleotide sequence ID" value="NZ_CAAAIH010000031.1"/>
</dbReference>
<dbReference type="GO" id="GO:0006351">
    <property type="term" value="P:DNA-templated transcription"/>
    <property type="evidence" value="ECO:0007669"/>
    <property type="project" value="TreeGrafter"/>
</dbReference>
<gene>
    <name evidence="3" type="primary">dinJ_2</name>
    <name evidence="3" type="ORF">Lsan_0027</name>
</gene>
<dbReference type="PANTHER" id="PTHR38781">
    <property type="entry name" value="ANTITOXIN DINJ-RELATED"/>
    <property type="match status" value="1"/>
</dbReference>
<dbReference type="NCBIfam" id="TIGR02384">
    <property type="entry name" value="RelB_DinJ"/>
    <property type="match status" value="1"/>
</dbReference>
<keyword evidence="2" id="KW-1277">Toxin-antitoxin system</keyword>